<gene>
    <name evidence="2" type="ORF">A9Q75_11320</name>
</gene>
<dbReference type="SUPFAM" id="SSF56349">
    <property type="entry name" value="DNA breaking-rejoining enzymes"/>
    <property type="match status" value="1"/>
</dbReference>
<sequence length="600" mass="68114">MRMIENQFTFIFLEDRLGNTASPIKMTLPTTVSNNSLLVKMVESGIGNGKKSSKGYSALNHLLKKIDTDLLSILKSNVSDLSLDEIMIFRSQLHSHANEGHIPKPYVTTSCNLMASIDERLNCGRKISDWPRYRTHDTKKAPRQINGKSSKSTLAKALEGAKTAEEGKDMASAALLTKHNELHNAAIKEIDEHIELLRLTKDFPTRPDIHNYNSYQYKKSLKQFNQFLKPGNAGVNLSLYTTEVRGSLSSRTLLCVMIILKLEIPDNTDVWLALTMDNIIANKASVIINDPFKPKVNKILADKIITNRDRPQWRAIQLLLKHYEVTKALIDSHNIKLKRDQLLFDWVTKRGKDNNTNEYVVVKDFQYLTGQGRKNFISENNLEPFTLDGLRNLTATKKYLVDGLTIAELQKILGHSSQATTEDYIHQHIMSEFLAHNMLCFLREFESEAVFVTNSADMFYSELPKEGDVADSELPKEGDVADSELPKEQKYFALSDGTSCANPYDSPDRHQSKGELCNGKVCNQDCPNKKLILDKKQMARALVTREYYRTNYFSLSTSTEKFSAFDAKKVLFNILLCSFIQKKKPKLFSSLMKKITSKES</sequence>
<dbReference type="EMBL" id="MAAF01000067">
    <property type="protein sequence ID" value="OUR79971.1"/>
    <property type="molecule type" value="Genomic_DNA"/>
</dbReference>
<evidence type="ECO:0000313" key="2">
    <source>
        <dbReference type="EMBL" id="OUR79971.1"/>
    </source>
</evidence>
<reference evidence="3" key="1">
    <citation type="journal article" date="2017" name="Proc. Natl. Acad. Sci. U.S.A.">
        <title>Simulation of Deepwater Horizon oil plume reveals substrate specialization within a complex community of hydrocarbon degraders.</title>
        <authorList>
            <person name="Hu P."/>
            <person name="Dubinsky E.A."/>
            <person name="Probst A.J."/>
            <person name="Wang J."/>
            <person name="Sieber C.M.K."/>
            <person name="Tom L.M."/>
            <person name="Gardinali P."/>
            <person name="Banfield J.F."/>
            <person name="Atlas R.M."/>
            <person name="Andersen G.L."/>
        </authorList>
    </citation>
    <scope>NUCLEOTIDE SEQUENCE [LARGE SCALE GENOMIC DNA]</scope>
</reference>
<dbReference type="AlphaFoldDB" id="A0A1Y5EB42"/>
<proteinExistence type="predicted"/>
<organism evidence="2 3">
    <name type="scientific">Colwellia psychrerythraea</name>
    <name type="common">Vibrio psychroerythus</name>
    <dbReference type="NCBI Taxonomy" id="28229"/>
    <lineage>
        <taxon>Bacteria</taxon>
        <taxon>Pseudomonadati</taxon>
        <taxon>Pseudomonadota</taxon>
        <taxon>Gammaproteobacteria</taxon>
        <taxon>Alteromonadales</taxon>
        <taxon>Colwelliaceae</taxon>
        <taxon>Colwellia</taxon>
    </lineage>
</organism>
<keyword evidence="1" id="KW-0233">DNA recombination</keyword>
<comment type="caution">
    <text evidence="2">The sequence shown here is derived from an EMBL/GenBank/DDBJ whole genome shotgun (WGS) entry which is preliminary data.</text>
</comment>
<dbReference type="Gene3D" id="1.10.443.10">
    <property type="entry name" value="Intergrase catalytic core"/>
    <property type="match status" value="1"/>
</dbReference>
<dbReference type="InterPro" id="IPR013762">
    <property type="entry name" value="Integrase-like_cat_sf"/>
</dbReference>
<dbReference type="InterPro" id="IPR011010">
    <property type="entry name" value="DNA_brk_join_enz"/>
</dbReference>
<accession>A0A1Y5EB42</accession>
<dbReference type="Proteomes" id="UP000243053">
    <property type="component" value="Unassembled WGS sequence"/>
</dbReference>
<evidence type="ECO:0000313" key="3">
    <source>
        <dbReference type="Proteomes" id="UP000243053"/>
    </source>
</evidence>
<dbReference type="GO" id="GO:0015074">
    <property type="term" value="P:DNA integration"/>
    <property type="evidence" value="ECO:0007669"/>
    <property type="project" value="InterPro"/>
</dbReference>
<dbReference type="GO" id="GO:0003677">
    <property type="term" value="F:DNA binding"/>
    <property type="evidence" value="ECO:0007669"/>
    <property type="project" value="InterPro"/>
</dbReference>
<name>A0A1Y5EB42_COLPS</name>
<evidence type="ECO:0000256" key="1">
    <source>
        <dbReference type="ARBA" id="ARBA00023172"/>
    </source>
</evidence>
<protein>
    <submittedName>
        <fullName evidence="2">Uncharacterized protein</fullName>
    </submittedName>
</protein>
<dbReference type="GO" id="GO:0006310">
    <property type="term" value="P:DNA recombination"/>
    <property type="evidence" value="ECO:0007669"/>
    <property type="project" value="UniProtKB-KW"/>
</dbReference>